<keyword evidence="3" id="KW-1185">Reference proteome</keyword>
<dbReference type="KEGG" id="mmob:F6R98_04330"/>
<proteinExistence type="inferred from homology"/>
<gene>
    <name evidence="2" type="ORF">F6R98_04330</name>
</gene>
<name>A0A5Q0BIJ3_9GAMM</name>
<dbReference type="SUPFAM" id="SSF54913">
    <property type="entry name" value="GlnB-like"/>
    <property type="match status" value="1"/>
</dbReference>
<accession>A0A5Q0BIJ3</accession>
<evidence type="ECO:0000313" key="2">
    <source>
        <dbReference type="EMBL" id="QFY41948.1"/>
    </source>
</evidence>
<dbReference type="InParanoid" id="A0A5Q0BIJ3"/>
<evidence type="ECO:0000313" key="3">
    <source>
        <dbReference type="Proteomes" id="UP000325755"/>
    </source>
</evidence>
<dbReference type="PANTHER" id="PTHR35983:SF1">
    <property type="entry name" value="UPF0166 PROTEIN TM_0021"/>
    <property type="match status" value="1"/>
</dbReference>
<organism evidence="2 3">
    <name type="scientific">Candidatus Methylospira mobilis</name>
    <dbReference type="NCBI Taxonomy" id="1808979"/>
    <lineage>
        <taxon>Bacteria</taxon>
        <taxon>Pseudomonadati</taxon>
        <taxon>Pseudomonadota</taxon>
        <taxon>Gammaproteobacteria</taxon>
        <taxon>Methylococcales</taxon>
        <taxon>Methylococcaceae</taxon>
        <taxon>Candidatus Methylospira</taxon>
    </lineage>
</organism>
<dbReference type="InterPro" id="IPR011322">
    <property type="entry name" value="N-reg_PII-like_a/b"/>
</dbReference>
<comment type="similarity">
    <text evidence="1">Belongs to the UPF0166 family.</text>
</comment>
<dbReference type="AlphaFoldDB" id="A0A5Q0BIJ3"/>
<dbReference type="InterPro" id="IPR015867">
    <property type="entry name" value="N-reg_PII/ATP_PRibTrfase_C"/>
</dbReference>
<dbReference type="Pfam" id="PF02641">
    <property type="entry name" value="DUF190"/>
    <property type="match status" value="1"/>
</dbReference>
<reference evidence="2 3" key="1">
    <citation type="submission" date="2019-09" db="EMBL/GenBank/DDBJ databases">
        <title>Ecophysiology of the spiral-shaped methanotroph Methylospira mobilis as revealed by the complete genome sequence.</title>
        <authorList>
            <person name="Oshkin I.Y."/>
            <person name="Dedysh S.N."/>
            <person name="Miroshnikov K."/>
            <person name="Danilova O.V."/>
            <person name="Hakobyan A."/>
            <person name="Liesack W."/>
        </authorList>
    </citation>
    <scope>NUCLEOTIDE SEQUENCE [LARGE SCALE GENOMIC DNA]</scope>
    <source>
        <strain evidence="2 3">Shm1</strain>
    </source>
</reference>
<dbReference type="EMBL" id="CP044205">
    <property type="protein sequence ID" value="QFY41948.1"/>
    <property type="molecule type" value="Genomic_DNA"/>
</dbReference>
<dbReference type="RefSeq" id="WP_153247933.1">
    <property type="nucleotide sequence ID" value="NZ_CP044205.1"/>
</dbReference>
<evidence type="ECO:0000256" key="1">
    <source>
        <dbReference type="ARBA" id="ARBA00010554"/>
    </source>
</evidence>
<dbReference type="InterPro" id="IPR003793">
    <property type="entry name" value="UPF0166"/>
</dbReference>
<sequence>MKRETVSVVRIYLRESEHLLHRIEKLLREEGKVAGLTVLRAVEGFTGQGEKHSAFLLDLSLDLPLVIEFFDSPERVEQLLALLTAHFDLPHIITWSADRVSA</sequence>
<dbReference type="Gene3D" id="3.30.70.120">
    <property type="match status" value="1"/>
</dbReference>
<dbReference type="OrthoDB" id="5295185at2"/>
<protein>
    <submittedName>
        <fullName evidence="2">DUF190 domain-containing protein</fullName>
    </submittedName>
</protein>
<dbReference type="Proteomes" id="UP000325755">
    <property type="component" value="Chromosome"/>
</dbReference>
<dbReference type="PANTHER" id="PTHR35983">
    <property type="entry name" value="UPF0166 PROTEIN TM_0021"/>
    <property type="match status" value="1"/>
</dbReference>